<sequence length="185" mass="21352">MKQAIYGLILYVFLILPPVASLAESVMTIHMHMQMPLLVVVGFLFTPFLKQTFPNFFVQWNAKGVPGILLFMVITVYWMLPRAMDEALNIRAIETFKFISLPFFAGVPLRDSWSKMNRLWKSITFIFLTLTYGMIGILYILTPIQLCNNYLMLEQKTLGWSSLVTALCFLAYLILNVTIDKSKYE</sequence>
<dbReference type="OrthoDB" id="2388670at2"/>
<keyword evidence="3" id="KW-1185">Reference proteome</keyword>
<keyword evidence="1" id="KW-1133">Transmembrane helix</keyword>
<feature type="transmembrane region" description="Helical" evidence="1">
    <location>
        <begin position="122"/>
        <end position="146"/>
    </location>
</feature>
<feature type="transmembrane region" description="Helical" evidence="1">
    <location>
        <begin position="61"/>
        <end position="80"/>
    </location>
</feature>
<organism evidence="2 3">
    <name type="scientific">Ureibacillus xyleni</name>
    <dbReference type="NCBI Taxonomy" id="614648"/>
    <lineage>
        <taxon>Bacteria</taxon>
        <taxon>Bacillati</taxon>
        <taxon>Bacillota</taxon>
        <taxon>Bacilli</taxon>
        <taxon>Bacillales</taxon>
        <taxon>Caryophanaceae</taxon>
        <taxon>Ureibacillus</taxon>
    </lineage>
</organism>
<dbReference type="EMBL" id="OBMQ01000002">
    <property type="protein sequence ID" value="SOB99377.1"/>
    <property type="molecule type" value="Genomic_DNA"/>
</dbReference>
<keyword evidence="1" id="KW-0812">Transmembrane</keyword>
<name>A0A285RXQ5_9BACL</name>
<feature type="transmembrane region" description="Helical" evidence="1">
    <location>
        <begin position="158"/>
        <end position="179"/>
    </location>
</feature>
<dbReference type="RefSeq" id="WP_097072544.1">
    <property type="nucleotide sequence ID" value="NZ_OBMQ01000002.1"/>
</dbReference>
<dbReference type="AlphaFoldDB" id="A0A285RXQ5"/>
<reference evidence="3" key="1">
    <citation type="submission" date="2017-08" db="EMBL/GenBank/DDBJ databases">
        <authorList>
            <person name="Varghese N."/>
            <person name="Submissions S."/>
        </authorList>
    </citation>
    <scope>NUCLEOTIDE SEQUENCE [LARGE SCALE GENOMIC DNA]</scope>
    <source>
        <strain evidence="3">JC22</strain>
    </source>
</reference>
<keyword evidence="1" id="KW-0472">Membrane</keyword>
<protein>
    <submittedName>
        <fullName evidence="2">Uncharacterized protein</fullName>
    </submittedName>
</protein>
<evidence type="ECO:0000313" key="2">
    <source>
        <dbReference type="EMBL" id="SOB99377.1"/>
    </source>
</evidence>
<accession>A0A285RXQ5</accession>
<evidence type="ECO:0000313" key="3">
    <source>
        <dbReference type="Proteomes" id="UP000219636"/>
    </source>
</evidence>
<proteinExistence type="predicted"/>
<gene>
    <name evidence="2" type="ORF">SAMN05880501_102194</name>
</gene>
<dbReference type="Proteomes" id="UP000219636">
    <property type="component" value="Unassembled WGS sequence"/>
</dbReference>
<evidence type="ECO:0000256" key="1">
    <source>
        <dbReference type="SAM" id="Phobius"/>
    </source>
</evidence>